<organism evidence="1 2">
    <name type="scientific">Staphylococcus pettenkoferi</name>
    <dbReference type="NCBI Taxonomy" id="170573"/>
    <lineage>
        <taxon>Bacteria</taxon>
        <taxon>Bacillati</taxon>
        <taxon>Bacillota</taxon>
        <taxon>Bacilli</taxon>
        <taxon>Bacillales</taxon>
        <taxon>Staphylococcaceae</taxon>
        <taxon>Staphylococcus</taxon>
    </lineage>
</organism>
<evidence type="ECO:0000313" key="2">
    <source>
        <dbReference type="Proteomes" id="UP000235748"/>
    </source>
</evidence>
<sequence>MNKQLFIVHGYQATPQDHWFPWLAEEMRKEGYQTTSIPLPHSDQPQYEEWQATLHQYLDQHIDQNTIIVAHSLGVIAILSYLTSLPQSIKLKGLFLVAGFNEPLPHIPQLDTFIHRCDVRFSKVQAQHMYTIAASEDPAVPLAATNRVSHGLNISTTIVQHQGHFLAREGFTSFEALKDMLVNIDK</sequence>
<dbReference type="InterPro" id="IPR010662">
    <property type="entry name" value="RBBP9/YdeN"/>
</dbReference>
<evidence type="ECO:0000313" key="1">
    <source>
        <dbReference type="EMBL" id="PMC19825.1"/>
    </source>
</evidence>
<dbReference type="Proteomes" id="UP000235748">
    <property type="component" value="Unassembled WGS sequence"/>
</dbReference>
<dbReference type="PANTHER" id="PTHR15394">
    <property type="entry name" value="SERINE HYDROLASE RBBP9"/>
    <property type="match status" value="1"/>
</dbReference>
<dbReference type="RefSeq" id="WP_002472136.1">
    <property type="nucleotide sequence ID" value="NZ_CP022096.2"/>
</dbReference>
<dbReference type="Pfam" id="PF06821">
    <property type="entry name" value="Ser_hydrolase"/>
    <property type="match status" value="1"/>
</dbReference>
<dbReference type="SUPFAM" id="SSF53474">
    <property type="entry name" value="alpha/beta-Hydrolases"/>
    <property type="match status" value="1"/>
</dbReference>
<dbReference type="GO" id="GO:0016787">
    <property type="term" value="F:hydrolase activity"/>
    <property type="evidence" value="ECO:0007669"/>
    <property type="project" value="InterPro"/>
</dbReference>
<protein>
    <submittedName>
        <fullName evidence="1">Esterase</fullName>
    </submittedName>
</protein>
<reference evidence="1 2" key="1">
    <citation type="submission" date="2017-09" db="EMBL/GenBank/DDBJ databases">
        <title>Bacterial strain isolated from the female urinary microbiota.</title>
        <authorList>
            <person name="Thomas-White K."/>
            <person name="Kumar N."/>
            <person name="Forster S."/>
            <person name="Putonti C."/>
            <person name="Lawley T."/>
            <person name="Wolfe A.J."/>
        </authorList>
    </citation>
    <scope>NUCLEOTIDE SEQUENCE [LARGE SCALE GENOMIC DNA]</scope>
    <source>
        <strain evidence="1 2">UMB0834</strain>
    </source>
</reference>
<dbReference type="GeneID" id="42042534"/>
<dbReference type="EMBL" id="PNGG01000002">
    <property type="protein sequence ID" value="PMC19825.1"/>
    <property type="molecule type" value="Genomic_DNA"/>
</dbReference>
<proteinExistence type="predicted"/>
<dbReference type="STRING" id="170573.GCA_001076995_01046"/>
<gene>
    <name evidence="1" type="ORF">CJ235_05515</name>
</gene>
<dbReference type="AlphaFoldDB" id="A0A1Z3TYJ1"/>
<dbReference type="PANTHER" id="PTHR15394:SF3">
    <property type="entry name" value="SERINE HYDROLASE RBBP9"/>
    <property type="match status" value="1"/>
</dbReference>
<dbReference type="Gene3D" id="3.40.50.1820">
    <property type="entry name" value="alpha/beta hydrolase"/>
    <property type="match status" value="1"/>
</dbReference>
<dbReference type="KEGG" id="spet:CEP67_01745"/>
<name>A0A1Z3TYJ1_9STAP</name>
<dbReference type="InterPro" id="IPR029058">
    <property type="entry name" value="AB_hydrolase_fold"/>
</dbReference>
<comment type="caution">
    <text evidence="1">The sequence shown here is derived from an EMBL/GenBank/DDBJ whole genome shotgun (WGS) entry which is preliminary data.</text>
</comment>
<accession>A0A1Z3TYJ1</accession>